<dbReference type="GO" id="GO:0051879">
    <property type="term" value="F:Hsp90 protein binding"/>
    <property type="evidence" value="ECO:0007669"/>
    <property type="project" value="TreeGrafter"/>
</dbReference>
<organism evidence="3">
    <name type="scientific">Dichomitus squalens</name>
    <dbReference type="NCBI Taxonomy" id="114155"/>
    <lineage>
        <taxon>Eukaryota</taxon>
        <taxon>Fungi</taxon>
        <taxon>Dikarya</taxon>
        <taxon>Basidiomycota</taxon>
        <taxon>Agaricomycotina</taxon>
        <taxon>Agaricomycetes</taxon>
        <taxon>Polyporales</taxon>
        <taxon>Polyporaceae</taxon>
        <taxon>Dichomitus</taxon>
    </lineage>
</organism>
<dbReference type="PANTHER" id="PTHR22904">
    <property type="entry name" value="TPR REPEAT CONTAINING PROTEIN"/>
    <property type="match status" value="1"/>
</dbReference>
<evidence type="ECO:0000256" key="2">
    <source>
        <dbReference type="ARBA" id="ARBA00022803"/>
    </source>
</evidence>
<evidence type="ECO:0000256" key="1">
    <source>
        <dbReference type="ARBA" id="ARBA00022737"/>
    </source>
</evidence>
<name>A0A4Q9M622_9APHY</name>
<keyword evidence="2" id="KW-0802">TPR repeat</keyword>
<accession>A0A4Q9M622</accession>
<dbReference type="PANTHER" id="PTHR22904:SF523">
    <property type="entry name" value="STRESS-INDUCED-PHOSPHOPROTEIN 1"/>
    <property type="match status" value="1"/>
</dbReference>
<proteinExistence type="predicted"/>
<dbReference type="SUPFAM" id="SSF48452">
    <property type="entry name" value="TPR-like"/>
    <property type="match status" value="1"/>
</dbReference>
<evidence type="ECO:0000313" key="3">
    <source>
        <dbReference type="EMBL" id="TBU22434.1"/>
    </source>
</evidence>
<protein>
    <recommendedName>
        <fullName evidence="4">TPR-like protein</fullName>
    </recommendedName>
</protein>
<dbReference type="Proteomes" id="UP000292957">
    <property type="component" value="Unassembled WGS sequence"/>
</dbReference>
<keyword evidence="1" id="KW-0677">Repeat</keyword>
<dbReference type="Gene3D" id="1.25.40.10">
    <property type="entry name" value="Tetratricopeptide repeat domain"/>
    <property type="match status" value="1"/>
</dbReference>
<gene>
    <name evidence="3" type="ORF">BD311DRAFT_770414</name>
</gene>
<dbReference type="OMA" id="WAFESED"/>
<dbReference type="InterPro" id="IPR011990">
    <property type="entry name" value="TPR-like_helical_dom_sf"/>
</dbReference>
<dbReference type="AlphaFoldDB" id="A0A4Q9M622"/>
<evidence type="ECO:0008006" key="4">
    <source>
        <dbReference type="Google" id="ProtNLM"/>
    </source>
</evidence>
<sequence length="404" mass="44816">MANNRVPSGMTPELFNSIQRILQGYQGGGDMSDLMRHVSTQDPAMLDALMNAVSQSNEQNQVDLTTFDYASLRVKRGSFWVIQLTHMGFGDPRTGRVFDNQFSGSLPMFQIIVYDERGSYRVAEGTKKPGLPSSDFVLKAMQKAVANPIPPLRPELPEFLLVARKLGQHLPTLRPFLDSLPAPFTWRLETAEEEEEVANGVHAKNVAGVNKGIREAENEKERGNRAFVSKDRTKAVEHYTKAIDWLHDAAAQKPTDVELVKIKAVEAVCLSNRAATWLLPGDGQDAQKALEDADMAIEEDCEYAKAYYRKAKALMLLSRNSEAIDALTSALVKPNFAAEKGLNDALVDSYGGFPDDADGLRSFCLDKFKNEDGDTRARHIVEFRRRAEEQLKKVVGPDAGIDSL</sequence>
<reference evidence="3" key="1">
    <citation type="submission" date="2019-01" db="EMBL/GenBank/DDBJ databases">
        <title>Draft genome sequences of three monokaryotic isolates of the white-rot basidiomycete fungus Dichomitus squalens.</title>
        <authorList>
            <consortium name="DOE Joint Genome Institute"/>
            <person name="Lopez S.C."/>
            <person name="Andreopoulos B."/>
            <person name="Pangilinan J."/>
            <person name="Lipzen A."/>
            <person name="Riley R."/>
            <person name="Ahrendt S."/>
            <person name="Ng V."/>
            <person name="Barry K."/>
            <person name="Daum C."/>
            <person name="Grigoriev I.V."/>
            <person name="Hilden K.S."/>
            <person name="Makela M.R."/>
            <person name="de Vries R.P."/>
        </authorList>
    </citation>
    <scope>NUCLEOTIDE SEQUENCE [LARGE SCALE GENOMIC DNA]</scope>
    <source>
        <strain evidence="3">OM18370.1</strain>
    </source>
</reference>
<dbReference type="OrthoDB" id="2942533at2759"/>
<dbReference type="EMBL" id="ML143542">
    <property type="protein sequence ID" value="TBU22434.1"/>
    <property type="molecule type" value="Genomic_DNA"/>
</dbReference>